<dbReference type="OrthoDB" id="9807827at2"/>
<dbReference type="InterPro" id="IPR009057">
    <property type="entry name" value="Homeodomain-like_sf"/>
</dbReference>
<sequence length="133" mass="14988">MKRVVIQVSSTEQCSENERTATTKVETVLPEAIAELVLATVMNFNSQASTQPSERIVEFLVKQELENVDDPSGLFDRLIANVERTLLTLIYAECDHVQTKTALRLGIDRNTLHKKLSKYNLLTNEARVSKETP</sequence>
<dbReference type="SUPFAM" id="SSF46689">
    <property type="entry name" value="Homeodomain-like"/>
    <property type="match status" value="1"/>
</dbReference>
<dbReference type="GO" id="GO:0043565">
    <property type="term" value="F:sequence-specific DNA binding"/>
    <property type="evidence" value="ECO:0007669"/>
    <property type="project" value="InterPro"/>
</dbReference>
<name>A0A517QIK9_9PLAN</name>
<dbReference type="Proteomes" id="UP000315724">
    <property type="component" value="Chromosome"/>
</dbReference>
<gene>
    <name evidence="2" type="primary">fis</name>
    <name evidence="2" type="ORF">Mal48_07130</name>
</gene>
<dbReference type="Gene3D" id="1.10.10.60">
    <property type="entry name" value="Homeodomain-like"/>
    <property type="match status" value="1"/>
</dbReference>
<keyword evidence="2" id="KW-0238">DNA-binding</keyword>
<dbReference type="InterPro" id="IPR002197">
    <property type="entry name" value="HTH_Fis"/>
</dbReference>
<dbReference type="AlphaFoldDB" id="A0A517QIK9"/>
<evidence type="ECO:0000313" key="3">
    <source>
        <dbReference type="Proteomes" id="UP000315724"/>
    </source>
</evidence>
<protein>
    <submittedName>
        <fullName evidence="2">DNA-binding protein Fis</fullName>
    </submittedName>
</protein>
<keyword evidence="3" id="KW-1185">Reference proteome</keyword>
<accession>A0A517QIK9</accession>
<reference evidence="2 3" key="1">
    <citation type="submission" date="2019-02" db="EMBL/GenBank/DDBJ databases">
        <title>Deep-cultivation of Planctomycetes and their phenomic and genomic characterization uncovers novel biology.</title>
        <authorList>
            <person name="Wiegand S."/>
            <person name="Jogler M."/>
            <person name="Boedeker C."/>
            <person name="Pinto D."/>
            <person name="Vollmers J."/>
            <person name="Rivas-Marin E."/>
            <person name="Kohn T."/>
            <person name="Peeters S.H."/>
            <person name="Heuer A."/>
            <person name="Rast P."/>
            <person name="Oberbeckmann S."/>
            <person name="Bunk B."/>
            <person name="Jeske O."/>
            <person name="Meyerdierks A."/>
            <person name="Storesund J.E."/>
            <person name="Kallscheuer N."/>
            <person name="Luecker S."/>
            <person name="Lage O.M."/>
            <person name="Pohl T."/>
            <person name="Merkel B.J."/>
            <person name="Hornburger P."/>
            <person name="Mueller R.-W."/>
            <person name="Bruemmer F."/>
            <person name="Labrenz M."/>
            <person name="Spormann A.M."/>
            <person name="Op den Camp H."/>
            <person name="Overmann J."/>
            <person name="Amann R."/>
            <person name="Jetten M.S.M."/>
            <person name="Mascher T."/>
            <person name="Medema M.H."/>
            <person name="Devos D.P."/>
            <person name="Kaster A.-K."/>
            <person name="Ovreas L."/>
            <person name="Rohde M."/>
            <person name="Galperin M.Y."/>
            <person name="Jogler C."/>
        </authorList>
    </citation>
    <scope>NUCLEOTIDE SEQUENCE [LARGE SCALE GENOMIC DNA]</scope>
    <source>
        <strain evidence="2 3">Mal48</strain>
    </source>
</reference>
<organism evidence="2 3">
    <name type="scientific">Thalassoglobus polymorphus</name>
    <dbReference type="NCBI Taxonomy" id="2527994"/>
    <lineage>
        <taxon>Bacteria</taxon>
        <taxon>Pseudomonadati</taxon>
        <taxon>Planctomycetota</taxon>
        <taxon>Planctomycetia</taxon>
        <taxon>Planctomycetales</taxon>
        <taxon>Planctomycetaceae</taxon>
        <taxon>Thalassoglobus</taxon>
    </lineage>
</organism>
<evidence type="ECO:0000313" key="2">
    <source>
        <dbReference type="EMBL" id="QDT31479.1"/>
    </source>
</evidence>
<dbReference type="Pfam" id="PF02954">
    <property type="entry name" value="HTH_8"/>
    <property type="match status" value="1"/>
</dbReference>
<dbReference type="EMBL" id="CP036267">
    <property type="protein sequence ID" value="QDT31479.1"/>
    <property type="molecule type" value="Genomic_DNA"/>
</dbReference>
<evidence type="ECO:0000259" key="1">
    <source>
        <dbReference type="Pfam" id="PF02954"/>
    </source>
</evidence>
<proteinExistence type="predicted"/>
<dbReference type="KEGG" id="tpol:Mal48_07130"/>
<dbReference type="RefSeq" id="WP_145196080.1">
    <property type="nucleotide sequence ID" value="NZ_CP036267.1"/>
</dbReference>
<feature type="domain" description="DNA binding HTH" evidence="1">
    <location>
        <begin position="80"/>
        <end position="119"/>
    </location>
</feature>